<evidence type="ECO:0000313" key="3">
    <source>
        <dbReference type="Proteomes" id="UP000807469"/>
    </source>
</evidence>
<organism evidence="2 3">
    <name type="scientific">Pholiota conissans</name>
    <dbReference type="NCBI Taxonomy" id="109636"/>
    <lineage>
        <taxon>Eukaryota</taxon>
        <taxon>Fungi</taxon>
        <taxon>Dikarya</taxon>
        <taxon>Basidiomycota</taxon>
        <taxon>Agaricomycotina</taxon>
        <taxon>Agaricomycetes</taxon>
        <taxon>Agaricomycetidae</taxon>
        <taxon>Agaricales</taxon>
        <taxon>Agaricineae</taxon>
        <taxon>Strophariaceae</taxon>
        <taxon>Pholiota</taxon>
    </lineage>
</organism>
<evidence type="ECO:0000313" key="2">
    <source>
        <dbReference type="EMBL" id="KAF9470230.1"/>
    </source>
</evidence>
<accession>A0A9P6CQI1</accession>
<evidence type="ECO:0000256" key="1">
    <source>
        <dbReference type="SAM" id="MobiDB-lite"/>
    </source>
</evidence>
<comment type="caution">
    <text evidence="2">The sequence shown here is derived from an EMBL/GenBank/DDBJ whole genome shotgun (WGS) entry which is preliminary data.</text>
</comment>
<gene>
    <name evidence="2" type="ORF">BDN70DRAFT_889204</name>
</gene>
<reference evidence="2" key="1">
    <citation type="submission" date="2020-11" db="EMBL/GenBank/DDBJ databases">
        <authorList>
            <consortium name="DOE Joint Genome Institute"/>
            <person name="Ahrendt S."/>
            <person name="Riley R."/>
            <person name="Andreopoulos W."/>
            <person name="Labutti K."/>
            <person name="Pangilinan J."/>
            <person name="Ruiz-Duenas F.J."/>
            <person name="Barrasa J.M."/>
            <person name="Sanchez-Garcia M."/>
            <person name="Camarero S."/>
            <person name="Miyauchi S."/>
            <person name="Serrano A."/>
            <person name="Linde D."/>
            <person name="Babiker R."/>
            <person name="Drula E."/>
            <person name="Ayuso-Fernandez I."/>
            <person name="Pacheco R."/>
            <person name="Padilla G."/>
            <person name="Ferreira P."/>
            <person name="Barriuso J."/>
            <person name="Kellner H."/>
            <person name="Castanera R."/>
            <person name="Alfaro M."/>
            <person name="Ramirez L."/>
            <person name="Pisabarro A.G."/>
            <person name="Kuo A."/>
            <person name="Tritt A."/>
            <person name="Lipzen A."/>
            <person name="He G."/>
            <person name="Yan M."/>
            <person name="Ng V."/>
            <person name="Cullen D."/>
            <person name="Martin F."/>
            <person name="Rosso M.-N."/>
            <person name="Henrissat B."/>
            <person name="Hibbett D."/>
            <person name="Martinez A.T."/>
            <person name="Grigoriev I.V."/>
        </authorList>
    </citation>
    <scope>NUCLEOTIDE SEQUENCE</scope>
    <source>
        <strain evidence="2">CIRM-BRFM 674</strain>
    </source>
</reference>
<dbReference type="Proteomes" id="UP000807469">
    <property type="component" value="Unassembled WGS sequence"/>
</dbReference>
<keyword evidence="3" id="KW-1185">Reference proteome</keyword>
<dbReference type="OrthoDB" id="3271097at2759"/>
<dbReference type="AlphaFoldDB" id="A0A9P6CQI1"/>
<feature type="compositionally biased region" description="Low complexity" evidence="1">
    <location>
        <begin position="267"/>
        <end position="292"/>
    </location>
</feature>
<feature type="compositionally biased region" description="Polar residues" evidence="1">
    <location>
        <begin position="225"/>
        <end position="234"/>
    </location>
</feature>
<feature type="compositionally biased region" description="Basic and acidic residues" evidence="1">
    <location>
        <begin position="150"/>
        <end position="161"/>
    </location>
</feature>
<feature type="region of interest" description="Disordered" evidence="1">
    <location>
        <begin position="150"/>
        <end position="302"/>
    </location>
</feature>
<dbReference type="EMBL" id="MU156141">
    <property type="protein sequence ID" value="KAF9470230.1"/>
    <property type="molecule type" value="Genomic_DNA"/>
</dbReference>
<feature type="compositionally biased region" description="Basic residues" evidence="1">
    <location>
        <begin position="293"/>
        <end position="302"/>
    </location>
</feature>
<proteinExistence type="predicted"/>
<name>A0A9P6CQI1_9AGAR</name>
<protein>
    <submittedName>
        <fullName evidence="2">Uncharacterized protein</fullName>
    </submittedName>
</protein>
<sequence length="302" mass="34125">MPSQPPTYDELLEQYKDLQRTVNVYQSQLAAQPTISTPTIRRINRPQGEAGSRRRGFNLFEAMQMDQIDNGEDEYDRMRHHVRNCCIRVQLNTTDHYKRLDPGKLGQVFTLAQKAFPYLTNERFPHYWATAEMVKGYVAGVRKAFKKQMREELEKADKGQDDGDSNGGANGDGEDDGEDDDSRRHNPPAPTTASKTQRRRFRDPKEFDDIYGDDNVSRKKPRIQAPTTTNGRCFNNNDKLLDDGGSDGISDNSDANKKKPKKRKSAIKYPEASATTSSEPATSTKSPPSAKPKTGKQARKKH</sequence>